<dbReference type="Proteomes" id="UP001498398">
    <property type="component" value="Unassembled WGS sequence"/>
</dbReference>
<reference evidence="2 3" key="1">
    <citation type="submission" date="2024-01" db="EMBL/GenBank/DDBJ databases">
        <title>A draft genome for the cacao thread blight pathogen Marasmiellus scandens.</title>
        <authorList>
            <person name="Baruah I.K."/>
            <person name="Leung J."/>
            <person name="Bukari Y."/>
            <person name="Amoako-Attah I."/>
            <person name="Meinhardt L.W."/>
            <person name="Bailey B.A."/>
            <person name="Cohen S.P."/>
        </authorList>
    </citation>
    <scope>NUCLEOTIDE SEQUENCE [LARGE SCALE GENOMIC DNA]</scope>
    <source>
        <strain evidence="2 3">GH-19</strain>
    </source>
</reference>
<evidence type="ECO:0000313" key="2">
    <source>
        <dbReference type="EMBL" id="KAK7444297.1"/>
    </source>
</evidence>
<feature type="region of interest" description="Disordered" evidence="1">
    <location>
        <begin position="241"/>
        <end position="274"/>
    </location>
</feature>
<gene>
    <name evidence="2" type="ORF">VKT23_015309</name>
</gene>
<evidence type="ECO:0000256" key="1">
    <source>
        <dbReference type="SAM" id="MobiDB-lite"/>
    </source>
</evidence>
<keyword evidence="3" id="KW-1185">Reference proteome</keyword>
<sequence length="760" mass="84903">MAYPFGFNPAMLSSFNSQPPINQTGNPSHGNIDPSLGREMNRGEGVPSVPSVPQNQAPFPMPPFLPPYGWPTGPMPGFAPNTFPTPHMYPHANNMNAYVNNEVLMEDLTTENKITVSKPETKPDEPVSPEIQVNMPSNTIPIPVPVGYDTNAHHGTWSVNSKLNVIIHNHADGTPCSDILQHTALAHATEDNSYIEAQKTLANHFTKPILRELETAKAEIESQRHRRRKVEDELDTLRASLENSRRSLPHSSKRKINDSDRMDVDNDIPPPKKVHQSRLVPIGYHTIGQSPFPNIEQLYTCIQYGRFRLGFSHMDLDFTWSAETGLIVATADIIEHVKRKKLPRAVEIDVNRYPLEGSQSLPRSLEGIEKLVEAANQRGNLTGLYRFREAHGLALLLDYLTRESRTSLFIGDEREIIKKSVYPQWAVFTTFINPEEHTQDNDGFAEWEKTPSRVPALPPANTSTPDDKFANYVFVHYEPRSHAGIIMTDSGFVDLDTIAANRTFTAMVPQDHDLISIFKVRFVELVAKPGLYEHILRSQNIRIDTSGSVAPCARTDIDSLITLAKHFAHCGITLTKTNSMLRWAWQYCIDIQSLSTVNRDIALRYARVFQVSRYRSLFYPIAPANPSHIYSIPEHWDRAEILEYRRRSFVYRALRDSGLATKRQIPKIPVPVDPPLKADVDDNSSINASEVLSQSKQMPLVQNDACALTISSGSVDSPSPSTQPSNNPTTSESSAAANTELPTGSDVLNGVQGMKISDSN</sequence>
<feature type="region of interest" description="Disordered" evidence="1">
    <location>
        <begin position="711"/>
        <end position="760"/>
    </location>
</feature>
<proteinExistence type="predicted"/>
<accession>A0ABR1J0B1</accession>
<protein>
    <submittedName>
        <fullName evidence="2">Uncharacterized protein</fullName>
    </submittedName>
</protein>
<evidence type="ECO:0000313" key="3">
    <source>
        <dbReference type="Proteomes" id="UP001498398"/>
    </source>
</evidence>
<organism evidence="2 3">
    <name type="scientific">Marasmiellus scandens</name>
    <dbReference type="NCBI Taxonomy" id="2682957"/>
    <lineage>
        <taxon>Eukaryota</taxon>
        <taxon>Fungi</taxon>
        <taxon>Dikarya</taxon>
        <taxon>Basidiomycota</taxon>
        <taxon>Agaricomycotina</taxon>
        <taxon>Agaricomycetes</taxon>
        <taxon>Agaricomycetidae</taxon>
        <taxon>Agaricales</taxon>
        <taxon>Marasmiineae</taxon>
        <taxon>Omphalotaceae</taxon>
        <taxon>Marasmiellus</taxon>
    </lineage>
</organism>
<feature type="region of interest" description="Disordered" evidence="1">
    <location>
        <begin position="117"/>
        <end position="138"/>
    </location>
</feature>
<comment type="caution">
    <text evidence="2">The sequence shown here is derived from an EMBL/GenBank/DDBJ whole genome shotgun (WGS) entry which is preliminary data.</text>
</comment>
<feature type="compositionally biased region" description="Basic and acidic residues" evidence="1">
    <location>
        <begin position="255"/>
        <end position="264"/>
    </location>
</feature>
<feature type="compositionally biased region" description="Low complexity" evidence="1">
    <location>
        <begin position="711"/>
        <end position="739"/>
    </location>
</feature>
<dbReference type="EMBL" id="JBANRG010000051">
    <property type="protein sequence ID" value="KAK7444297.1"/>
    <property type="molecule type" value="Genomic_DNA"/>
</dbReference>
<name>A0ABR1J0B1_9AGAR</name>